<reference evidence="13 14" key="1">
    <citation type="submission" date="2024-01" db="EMBL/GenBank/DDBJ databases">
        <title>The genome of the rayed Mediterranean limpet Patella caerulea (Linnaeus, 1758).</title>
        <authorList>
            <person name="Anh-Thu Weber A."/>
            <person name="Halstead-Nussloch G."/>
        </authorList>
    </citation>
    <scope>NUCLEOTIDE SEQUENCE [LARGE SCALE GENOMIC DNA]</scope>
    <source>
        <strain evidence="13">AATW-2023a</strain>
        <tissue evidence="13">Whole specimen</tissue>
    </source>
</reference>
<keyword evidence="14" id="KW-1185">Reference proteome</keyword>
<keyword evidence="3 6" id="KW-0801">TPQ</keyword>
<evidence type="ECO:0000313" key="13">
    <source>
        <dbReference type="EMBL" id="KAK6188919.1"/>
    </source>
</evidence>
<dbReference type="Pfam" id="PF02728">
    <property type="entry name" value="Cu_amine_oxidN3"/>
    <property type="match status" value="1"/>
</dbReference>
<dbReference type="PANTHER" id="PTHR10638:SF20">
    <property type="entry name" value="AMINE OXIDASE"/>
    <property type="match status" value="1"/>
</dbReference>
<dbReference type="FunFam" id="2.70.98.20:FF:000002">
    <property type="entry name" value="Amine oxidase"/>
    <property type="match status" value="1"/>
</dbReference>
<evidence type="ECO:0000256" key="2">
    <source>
        <dbReference type="ARBA" id="ARBA00022723"/>
    </source>
</evidence>
<keyword evidence="9" id="KW-0812">Transmembrane</keyword>
<keyword evidence="5 8" id="KW-0186">Copper</keyword>
<dbReference type="AlphaFoldDB" id="A0AAN8PXV7"/>
<feature type="transmembrane region" description="Helical" evidence="9">
    <location>
        <begin position="36"/>
        <end position="57"/>
    </location>
</feature>
<evidence type="ECO:0000256" key="1">
    <source>
        <dbReference type="ARBA" id="ARBA00007983"/>
    </source>
</evidence>
<evidence type="ECO:0000256" key="3">
    <source>
        <dbReference type="ARBA" id="ARBA00022772"/>
    </source>
</evidence>
<keyword evidence="2 8" id="KW-0479">Metal-binding</keyword>
<evidence type="ECO:0000313" key="14">
    <source>
        <dbReference type="Proteomes" id="UP001347796"/>
    </source>
</evidence>
<evidence type="ECO:0000256" key="7">
    <source>
        <dbReference type="PIRSR" id="PIRSR600269-51"/>
    </source>
</evidence>
<evidence type="ECO:0000259" key="11">
    <source>
        <dbReference type="Pfam" id="PF02727"/>
    </source>
</evidence>
<dbReference type="PRINTS" id="PR00766">
    <property type="entry name" value="CUDAOXIDASE"/>
</dbReference>
<dbReference type="InterPro" id="IPR015800">
    <property type="entry name" value="Cu_amine_oxidase_N2"/>
</dbReference>
<feature type="modified residue" description="2',4',5'-topaquinone" evidence="7">
    <location>
        <position position="505"/>
    </location>
</feature>
<dbReference type="Gene3D" id="2.70.98.20">
    <property type="entry name" value="Copper amine oxidase, catalytic domain"/>
    <property type="match status" value="1"/>
</dbReference>
<dbReference type="InterPro" id="IPR036460">
    <property type="entry name" value="Cu_amine_oxidase_C_sf"/>
</dbReference>
<dbReference type="GO" id="GO:0005886">
    <property type="term" value="C:plasma membrane"/>
    <property type="evidence" value="ECO:0007669"/>
    <property type="project" value="TreeGrafter"/>
</dbReference>
<evidence type="ECO:0000256" key="4">
    <source>
        <dbReference type="ARBA" id="ARBA00023002"/>
    </source>
</evidence>
<feature type="domain" description="Copper amine oxidase N3-terminal" evidence="12">
    <location>
        <begin position="193"/>
        <end position="288"/>
    </location>
</feature>
<dbReference type="InterPro" id="IPR015798">
    <property type="entry name" value="Cu_amine_oxidase_C"/>
</dbReference>
<evidence type="ECO:0000259" key="10">
    <source>
        <dbReference type="Pfam" id="PF01179"/>
    </source>
</evidence>
<dbReference type="GO" id="GO:0005507">
    <property type="term" value="F:copper ion binding"/>
    <property type="evidence" value="ECO:0007669"/>
    <property type="project" value="InterPro"/>
</dbReference>
<dbReference type="EC" id="1.4.3.-" evidence="8"/>
<dbReference type="Proteomes" id="UP001347796">
    <property type="component" value="Unassembled WGS sequence"/>
</dbReference>
<feature type="active site" description="Schiff-base intermediate with substrate; via topaquinone" evidence="6">
    <location>
        <position position="505"/>
    </location>
</feature>
<keyword evidence="4 8" id="KW-0560">Oxidoreductase</keyword>
<sequence length="808" mass="92909">MAAVERVVISRPLLAFPLFFQCTLVLVVIMKKLSVVTLILALSVLANIALIVVVLWLTHTETCDDQHQTPEELSNCTDYVNVFEDLRPGEINEVLEYLYSQKSLQLVKPNKANLTTNYILGIELHVPNKSQALDFLDREGEKPIREAKAILFLPQRDPPVVEEYIISPIPKPSNHYLNPRRNKSIPYRVRQFSNTEMVAAVRLLQKEVATKVENMLKRSYGAAFTNCDDKCLTFTASAISSAFSKKRKLWITSLYQQEFSTLHPVGFQILINMDGINASEWKIEKLWYANKIFDSVDELVHKYENNEIPKLVLRFPEPEKGESTIRGSLHIRGKEFPKIPKAGPRQYEPQGHRYTVHNQHVNYINWEFNYRMSYTSGIQLYDIRFQGERIIYELSMQEIAIVYAGASPNGIYAQLSDSAFGFGNRAYGMMPGVDCPEYATFLGSTILNEDFLEAKNYPNSICIFEHNTALPLRRHKSNSVRSGFFYAGVVDYVLIVRTAFVMFNYDYIIDFVFHQNGAIDVKLHSTGFIMSSLYFSEEEAYGMKMSDSSVGSVHNHMFSFKADIDILGTTNRYVTLDTEIDNKTRKWFENGEYFSQLTFKRRLKRTELQAAYKYNFNTPKYHIVLNNDKLNPYSEPRGYRIITKGFSKQMLPQNVGFEKSMAWSRYQMAMTKRKEEEATTSSMHSMFDGGDPVVNFQKYLDDDENIVDEDLVTWISLGMHHIPHTEDLPNTATTGNEMSITFLPYNYFPEDPSVGSRDAIRVDARLENKGRVTFQRHGTPFKFTCPPQQPDFEEILKNGSILFMSLAP</sequence>
<dbReference type="InterPro" id="IPR016182">
    <property type="entry name" value="Cu_amine_oxidase_N-reg"/>
</dbReference>
<comment type="cofactor">
    <cofactor evidence="8">
        <name>Cu cation</name>
        <dbReference type="ChEBI" id="CHEBI:23378"/>
    </cofactor>
    <text evidence="8">Contains 1 topaquinone per subunit.</text>
</comment>
<dbReference type="InterPro" id="IPR000269">
    <property type="entry name" value="Cu_amine_oxidase"/>
</dbReference>
<evidence type="ECO:0000256" key="8">
    <source>
        <dbReference type="RuleBase" id="RU000672"/>
    </source>
</evidence>
<dbReference type="SUPFAM" id="SSF54416">
    <property type="entry name" value="Amine oxidase N-terminal region"/>
    <property type="match status" value="2"/>
</dbReference>
<protein>
    <recommendedName>
        <fullName evidence="8">Amine oxidase</fullName>
        <ecNumber evidence="8">1.4.3.-</ecNumber>
    </recommendedName>
</protein>
<dbReference type="GO" id="GO:0008131">
    <property type="term" value="F:primary methylamine oxidase activity"/>
    <property type="evidence" value="ECO:0007669"/>
    <property type="project" value="InterPro"/>
</dbReference>
<organism evidence="13 14">
    <name type="scientific">Patella caerulea</name>
    <name type="common">Rayed Mediterranean limpet</name>
    <dbReference type="NCBI Taxonomy" id="87958"/>
    <lineage>
        <taxon>Eukaryota</taxon>
        <taxon>Metazoa</taxon>
        <taxon>Spiralia</taxon>
        <taxon>Lophotrochozoa</taxon>
        <taxon>Mollusca</taxon>
        <taxon>Gastropoda</taxon>
        <taxon>Patellogastropoda</taxon>
        <taxon>Patelloidea</taxon>
        <taxon>Patellidae</taxon>
        <taxon>Patella</taxon>
    </lineage>
</organism>
<evidence type="ECO:0000256" key="5">
    <source>
        <dbReference type="ARBA" id="ARBA00023008"/>
    </source>
</evidence>
<dbReference type="GO" id="GO:0009308">
    <property type="term" value="P:amine metabolic process"/>
    <property type="evidence" value="ECO:0007669"/>
    <property type="project" value="UniProtKB-UniRule"/>
</dbReference>
<comment type="caution">
    <text evidence="13">The sequence shown here is derived from an EMBL/GenBank/DDBJ whole genome shotgun (WGS) entry which is preliminary data.</text>
</comment>
<dbReference type="Gene3D" id="3.10.450.40">
    <property type="match status" value="2"/>
</dbReference>
<feature type="domain" description="Copper amine oxidase catalytic" evidence="10">
    <location>
        <begin position="345"/>
        <end position="753"/>
    </location>
</feature>
<evidence type="ECO:0000259" key="12">
    <source>
        <dbReference type="Pfam" id="PF02728"/>
    </source>
</evidence>
<proteinExistence type="inferred from homology"/>
<dbReference type="Pfam" id="PF02727">
    <property type="entry name" value="Cu_amine_oxidN2"/>
    <property type="match status" value="1"/>
</dbReference>
<name>A0AAN8PXV7_PATCE</name>
<evidence type="ECO:0000256" key="9">
    <source>
        <dbReference type="SAM" id="Phobius"/>
    </source>
</evidence>
<dbReference type="PANTHER" id="PTHR10638">
    <property type="entry name" value="COPPER AMINE OXIDASE"/>
    <property type="match status" value="1"/>
</dbReference>
<evidence type="ECO:0000256" key="6">
    <source>
        <dbReference type="PIRSR" id="PIRSR600269-50"/>
    </source>
</evidence>
<comment type="PTM">
    <text evidence="7 8">Topaquinone (TPQ) is generated by copper-dependent autoxidation of a specific tyrosyl residue.</text>
</comment>
<feature type="domain" description="Copper amine oxidase N2-terminal" evidence="11">
    <location>
        <begin position="91"/>
        <end position="173"/>
    </location>
</feature>
<dbReference type="Pfam" id="PF01179">
    <property type="entry name" value="Cu_amine_oxid"/>
    <property type="match status" value="1"/>
</dbReference>
<dbReference type="EMBL" id="JAZGQO010000003">
    <property type="protein sequence ID" value="KAK6188919.1"/>
    <property type="molecule type" value="Genomic_DNA"/>
</dbReference>
<keyword evidence="9" id="KW-1133">Transmembrane helix</keyword>
<comment type="similarity">
    <text evidence="1 8">Belongs to the copper/topaquinone oxidase family.</text>
</comment>
<dbReference type="GO" id="GO:0048038">
    <property type="term" value="F:quinone binding"/>
    <property type="evidence" value="ECO:0007669"/>
    <property type="project" value="InterPro"/>
</dbReference>
<feature type="active site" description="Proton acceptor" evidence="6">
    <location>
        <position position="417"/>
    </location>
</feature>
<accession>A0AAN8PXV7</accession>
<keyword evidence="9" id="KW-0472">Membrane</keyword>
<dbReference type="SUPFAM" id="SSF49998">
    <property type="entry name" value="Amine oxidase catalytic domain"/>
    <property type="match status" value="1"/>
</dbReference>
<feature type="transmembrane region" description="Helical" evidence="9">
    <location>
        <begin position="12"/>
        <end position="30"/>
    </location>
</feature>
<dbReference type="InterPro" id="IPR015802">
    <property type="entry name" value="Cu_amine_oxidase_N3"/>
</dbReference>
<gene>
    <name evidence="13" type="ORF">SNE40_004998</name>
</gene>
<feature type="transmembrane region" description="Helical" evidence="9">
    <location>
        <begin position="483"/>
        <end position="505"/>
    </location>
</feature>